<evidence type="ECO:0000313" key="2">
    <source>
        <dbReference type="EMBL" id="KAF2786524.1"/>
    </source>
</evidence>
<sequence length="260" mass="27846">MSDPIDLFGSPPLNPSTLRSSRSKSKSKPTSNTTLPTNKPADNFTAPNPTSPYTIHHLTITTPHTDTFTTHGPTRTFAALLPTILTAITSANSPSALKKLAALSATPSFADRGFTTFVIDLERGAHIALRIERHVDAPVFHCLPAPVYVVTARGPLRHDMGSGQRTVASGRARGVARTSRVVGTWVDGVGARRAARAAMEELVRGVQGVMRSEGGEGRSCILLGMNVESVWEVCVRYDDDVLRGAVGRGDGEGGRPRWRV</sequence>
<feature type="compositionally biased region" description="Low complexity" evidence="1">
    <location>
        <begin position="28"/>
        <end position="40"/>
    </location>
</feature>
<dbReference type="OrthoDB" id="443772at2759"/>
<name>A0A6A6WRG2_9PLEO</name>
<keyword evidence="3" id="KW-1185">Reference proteome</keyword>
<evidence type="ECO:0000256" key="1">
    <source>
        <dbReference type="SAM" id="MobiDB-lite"/>
    </source>
</evidence>
<dbReference type="Proteomes" id="UP000799757">
    <property type="component" value="Unassembled WGS sequence"/>
</dbReference>
<protein>
    <submittedName>
        <fullName evidence="2">Uncharacterized protein</fullName>
    </submittedName>
</protein>
<evidence type="ECO:0000313" key="3">
    <source>
        <dbReference type="Proteomes" id="UP000799757"/>
    </source>
</evidence>
<proteinExistence type="predicted"/>
<accession>A0A6A6WRG2</accession>
<dbReference type="AlphaFoldDB" id="A0A6A6WRG2"/>
<gene>
    <name evidence="2" type="ORF">K505DRAFT_422377</name>
</gene>
<reference evidence="2" key="1">
    <citation type="journal article" date="2020" name="Stud. Mycol.">
        <title>101 Dothideomycetes genomes: a test case for predicting lifestyles and emergence of pathogens.</title>
        <authorList>
            <person name="Haridas S."/>
            <person name="Albert R."/>
            <person name="Binder M."/>
            <person name="Bloem J."/>
            <person name="Labutti K."/>
            <person name="Salamov A."/>
            <person name="Andreopoulos B."/>
            <person name="Baker S."/>
            <person name="Barry K."/>
            <person name="Bills G."/>
            <person name="Bluhm B."/>
            <person name="Cannon C."/>
            <person name="Castanera R."/>
            <person name="Culley D."/>
            <person name="Daum C."/>
            <person name="Ezra D."/>
            <person name="Gonzalez J."/>
            <person name="Henrissat B."/>
            <person name="Kuo A."/>
            <person name="Liang C."/>
            <person name="Lipzen A."/>
            <person name="Lutzoni F."/>
            <person name="Magnuson J."/>
            <person name="Mondo S."/>
            <person name="Nolan M."/>
            <person name="Ohm R."/>
            <person name="Pangilinan J."/>
            <person name="Park H.-J."/>
            <person name="Ramirez L."/>
            <person name="Alfaro M."/>
            <person name="Sun H."/>
            <person name="Tritt A."/>
            <person name="Yoshinaga Y."/>
            <person name="Zwiers L.-H."/>
            <person name="Turgeon B."/>
            <person name="Goodwin S."/>
            <person name="Spatafora J."/>
            <person name="Crous P."/>
            <person name="Grigoriev I."/>
        </authorList>
    </citation>
    <scope>NUCLEOTIDE SEQUENCE</scope>
    <source>
        <strain evidence="2">CBS 109.77</strain>
    </source>
</reference>
<organism evidence="2 3">
    <name type="scientific">Melanomma pulvis-pyrius CBS 109.77</name>
    <dbReference type="NCBI Taxonomy" id="1314802"/>
    <lineage>
        <taxon>Eukaryota</taxon>
        <taxon>Fungi</taxon>
        <taxon>Dikarya</taxon>
        <taxon>Ascomycota</taxon>
        <taxon>Pezizomycotina</taxon>
        <taxon>Dothideomycetes</taxon>
        <taxon>Pleosporomycetidae</taxon>
        <taxon>Pleosporales</taxon>
        <taxon>Melanommataceae</taxon>
        <taxon>Melanomma</taxon>
    </lineage>
</organism>
<dbReference type="EMBL" id="MU002450">
    <property type="protein sequence ID" value="KAF2786524.1"/>
    <property type="molecule type" value="Genomic_DNA"/>
</dbReference>
<feature type="region of interest" description="Disordered" evidence="1">
    <location>
        <begin position="1"/>
        <end position="50"/>
    </location>
</feature>